<dbReference type="EMBL" id="JABMOJ010000444">
    <property type="protein sequence ID" value="NQV66017.1"/>
    <property type="molecule type" value="Genomic_DNA"/>
</dbReference>
<dbReference type="InterPro" id="IPR036249">
    <property type="entry name" value="Thioredoxin-like_sf"/>
</dbReference>
<evidence type="ECO:0000313" key="4">
    <source>
        <dbReference type="EMBL" id="NQV66017.1"/>
    </source>
</evidence>
<dbReference type="Gene3D" id="3.40.30.10">
    <property type="entry name" value="Glutaredoxin"/>
    <property type="match status" value="1"/>
</dbReference>
<gene>
    <name evidence="4" type="ORF">HQ497_11700</name>
</gene>
<sequence>MRKLSLGMIVSLLLLCLAAWQPAIDSDALAPLPKAAIEQPDNTAQPAENSIEGHGIAWFEGSVAEAFSLAATTNKPIFMYWGAVWCPPCQEIKHTVFKSPEFIAQTKLFIPIYLDGDTERAQSVGEEFGVKGYPTMIIFSPQGEEVTRIPGGIDISRYNSILLSSLDTLRPTRMLVQLALNSPDLLLATDFRQLAYYSWGQDFEALPAGTDPIMFKQLAEQVSIQDPEASARLYLQYLVMLAAEQDEAETGQKADAAPLFRILATPELIIGTWDYLAYYATNITRVLDLDALALASLQNQWQQAMLDLRHNTRLSTAEQLGGWFPYLAFYFAGDEASATLPAAQVAAIRLDAEKANQMTRNAYARQSVVNQISYLLETAGLKDEAKQLLLAELEKSAAPYYFMSNLAALAEAAGSIDESLEWRLKAYQASTGQATRLQWGVSYVRSLIRLAPQRQDEVSQTALALINELTPHQDADGSIHDIFAGRNFRILRRLNTDLHDWQIAADADLLGNFDARLRSLCSQQSKGSTQRSNCQSLLASDRPQ</sequence>
<dbReference type="InterPro" id="IPR051099">
    <property type="entry name" value="AGR/TXD"/>
</dbReference>
<dbReference type="PANTHER" id="PTHR15337">
    <property type="entry name" value="ANTERIOR GRADIENT PROTEIN-RELATED"/>
    <property type="match status" value="1"/>
</dbReference>
<dbReference type="Pfam" id="PF13899">
    <property type="entry name" value="Thioredoxin_7"/>
    <property type="match status" value="1"/>
</dbReference>
<reference evidence="4" key="1">
    <citation type="submission" date="2020-05" db="EMBL/GenBank/DDBJ databases">
        <title>Sulfur intermediates as new biogeochemical hubs in an aquatic model microbial ecosystem.</title>
        <authorList>
            <person name="Vigneron A."/>
        </authorList>
    </citation>
    <scope>NUCLEOTIDE SEQUENCE</scope>
    <source>
        <strain evidence="4">Bin.250</strain>
    </source>
</reference>
<feature type="signal peptide" evidence="2">
    <location>
        <begin position="1"/>
        <end position="23"/>
    </location>
</feature>
<protein>
    <submittedName>
        <fullName evidence="4">Thioredoxin family protein</fullName>
    </submittedName>
</protein>
<dbReference type="PROSITE" id="PS51352">
    <property type="entry name" value="THIOREDOXIN_2"/>
    <property type="match status" value="1"/>
</dbReference>
<feature type="chain" id="PRO_5037976917" evidence="2">
    <location>
        <begin position="24"/>
        <end position="544"/>
    </location>
</feature>
<evidence type="ECO:0000256" key="2">
    <source>
        <dbReference type="SAM" id="SignalP"/>
    </source>
</evidence>
<evidence type="ECO:0000256" key="1">
    <source>
        <dbReference type="ARBA" id="ARBA00022729"/>
    </source>
</evidence>
<organism evidence="4 5">
    <name type="scientific">SAR86 cluster bacterium</name>
    <dbReference type="NCBI Taxonomy" id="2030880"/>
    <lineage>
        <taxon>Bacteria</taxon>
        <taxon>Pseudomonadati</taxon>
        <taxon>Pseudomonadota</taxon>
        <taxon>Gammaproteobacteria</taxon>
        <taxon>SAR86 cluster</taxon>
    </lineage>
</organism>
<dbReference type="InterPro" id="IPR013766">
    <property type="entry name" value="Thioredoxin_domain"/>
</dbReference>
<feature type="domain" description="Thioredoxin" evidence="3">
    <location>
        <begin position="33"/>
        <end position="171"/>
    </location>
</feature>
<keyword evidence="1 2" id="KW-0732">Signal</keyword>
<dbReference type="PANTHER" id="PTHR15337:SF11">
    <property type="entry name" value="THIOREDOXIN DOMAIN-CONTAINING PROTEIN"/>
    <property type="match status" value="1"/>
</dbReference>
<comment type="caution">
    <text evidence="4">The sequence shown here is derived from an EMBL/GenBank/DDBJ whole genome shotgun (WGS) entry which is preliminary data.</text>
</comment>
<accession>A0A973AA05</accession>
<dbReference type="Proteomes" id="UP000754644">
    <property type="component" value="Unassembled WGS sequence"/>
</dbReference>
<dbReference type="SUPFAM" id="SSF52833">
    <property type="entry name" value="Thioredoxin-like"/>
    <property type="match status" value="1"/>
</dbReference>
<evidence type="ECO:0000259" key="3">
    <source>
        <dbReference type="PROSITE" id="PS51352"/>
    </source>
</evidence>
<dbReference type="AlphaFoldDB" id="A0A973AA05"/>
<name>A0A973AA05_9GAMM</name>
<proteinExistence type="predicted"/>
<evidence type="ECO:0000313" key="5">
    <source>
        <dbReference type="Proteomes" id="UP000754644"/>
    </source>
</evidence>